<dbReference type="RefSeq" id="WP_111269049.1">
    <property type="nucleotide sequence ID" value="NZ_QKWW01000014.1"/>
</dbReference>
<dbReference type="AlphaFoldDB" id="A0A2W6NM79"/>
<evidence type="ECO:0000313" key="2">
    <source>
        <dbReference type="Proteomes" id="UP000249204"/>
    </source>
</evidence>
<dbReference type="Proteomes" id="UP000249204">
    <property type="component" value="Unassembled WGS sequence"/>
</dbReference>
<gene>
    <name evidence="1" type="ORF">DN757_04390</name>
</gene>
<proteinExistence type="predicted"/>
<name>A0A2W6NM79_9BACL</name>
<organism evidence="1 2">
    <name type="scientific">Paenibacillus silvae</name>
    <dbReference type="NCBI Taxonomy" id="1325358"/>
    <lineage>
        <taxon>Bacteria</taxon>
        <taxon>Bacillati</taxon>
        <taxon>Bacillota</taxon>
        <taxon>Bacilli</taxon>
        <taxon>Bacillales</taxon>
        <taxon>Paenibacillaceae</taxon>
        <taxon>Paenibacillus</taxon>
    </lineage>
</organism>
<evidence type="ECO:0000313" key="1">
    <source>
        <dbReference type="EMBL" id="PZT56881.1"/>
    </source>
</evidence>
<protein>
    <submittedName>
        <fullName evidence="1">Transcriptional regulator</fullName>
    </submittedName>
</protein>
<sequence>MNSKATICDHLERYLKNNRMTIHRFSEISGVNSGTLSGTLKGLRPIGLNQLDRITAGMGLPEGHLYELYIHEYLIDANLDWRRLRPFLYRCAELGHVSYMETAVRYVADHLSYVPMLFELAEQLYSEGKLEACKPLYRCVAESEKLQHSERLALSQYRLFSIGLSNDQSNNLTLATQFELFVQRLDEPYQFDALNDLINVYASLRRWEKVKEFADRLQIKAFIQYEAKKTLKEVESKTKKKIVFYALYSYLALAEVSYQHGNYEETLQYVSKYADYSWIKDPTEEEKIVILQFQDWSEGNNYYFRLLSGETELIQDYLKYISDRKKEVFPALCAIVTAANRYNINIDSVLDEYQSYLVYEEQSSRLGKMSKQYTNDQYGILLAGLGTYYLRNNDYDRGVGYIRKGMEFAIENMNKDGLLDCLGLFEDLQHYATGRGAKPSAEQLIEKIQRLYSPHVKA</sequence>
<reference evidence="1 2" key="1">
    <citation type="submission" date="2018-06" db="EMBL/GenBank/DDBJ databases">
        <title>Isolation of heavy metals resistant Paenibacillus silvae NC2 from Gold-Copper mine in ZiJin, China.</title>
        <authorList>
            <person name="Xu J."/>
            <person name="Mazhar H.S."/>
            <person name="Rensing C."/>
        </authorList>
    </citation>
    <scope>NUCLEOTIDE SEQUENCE [LARGE SCALE GENOMIC DNA]</scope>
    <source>
        <strain evidence="1 2">NC2</strain>
    </source>
</reference>
<accession>A0A2W6NM79</accession>
<dbReference type="EMBL" id="QKWW01000014">
    <property type="protein sequence ID" value="PZT56881.1"/>
    <property type="molecule type" value="Genomic_DNA"/>
</dbReference>
<comment type="caution">
    <text evidence="1">The sequence shown here is derived from an EMBL/GenBank/DDBJ whole genome shotgun (WGS) entry which is preliminary data.</text>
</comment>